<name>A0AAE4T1A1_9EURY</name>
<dbReference type="Proteomes" id="UP001245683">
    <property type="component" value="Unassembled WGS sequence"/>
</dbReference>
<sequence>MEAVVCSPTRTADGRSDGRKRGGNTKSNPNPHAKVVFMKDLQAKLLVDTPTRQVFTLGDLLIDYNTNGREAKIIIKNTTTSEVIDVVYITSIKIGDSYLLSVKDTSGGTYSTRTPINLIAPGLRTKQLISQPGINKESSNIMTLTTQQHYWWDGVYFVKGYMIKYPHPDYEHYGIEPWDTVKIYGNRLIHLHFSQGMSDILLGLGPTAVGAYIGFYAGSAPLAVVTAIAGFVAGVVLGSSFVDEYSCLWVWVAWKNEWHWQWTPPTPPMYVYGPVLKYLRIGPSTFKNDYHIPDP</sequence>
<proteinExistence type="predicted"/>
<accession>A0AAE4T1A1</accession>
<feature type="region of interest" description="Disordered" evidence="1">
    <location>
        <begin position="1"/>
        <end position="32"/>
    </location>
</feature>
<comment type="caution">
    <text evidence="2">The sequence shown here is derived from an EMBL/GenBank/DDBJ whole genome shotgun (WGS) entry which is preliminary data.</text>
</comment>
<evidence type="ECO:0000313" key="2">
    <source>
        <dbReference type="EMBL" id="MDV3102997.1"/>
    </source>
</evidence>
<gene>
    <name evidence="2" type="ORF">RBI02_00245</name>
</gene>
<keyword evidence="3" id="KW-1185">Reference proteome</keyword>
<organism evidence="2 3">
    <name type="scientific">Thermococcus waiotapuensis</name>
    <dbReference type="NCBI Taxonomy" id="90909"/>
    <lineage>
        <taxon>Archaea</taxon>
        <taxon>Methanobacteriati</taxon>
        <taxon>Methanobacteriota</taxon>
        <taxon>Thermococci</taxon>
        <taxon>Thermococcales</taxon>
        <taxon>Thermococcaceae</taxon>
        <taxon>Thermococcus</taxon>
    </lineage>
</organism>
<dbReference type="EMBL" id="JAVDZE010000001">
    <property type="protein sequence ID" value="MDV3102997.1"/>
    <property type="molecule type" value="Genomic_DNA"/>
</dbReference>
<dbReference type="RefSeq" id="WP_315339390.1">
    <property type="nucleotide sequence ID" value="NZ_JAVDZE010000001.1"/>
</dbReference>
<evidence type="ECO:0000256" key="1">
    <source>
        <dbReference type="SAM" id="MobiDB-lite"/>
    </source>
</evidence>
<reference evidence="2 3" key="1">
    <citation type="submission" date="2023-08" db="EMBL/GenBank/DDBJ databases">
        <title>Draft genome sequence of Thermococcus waiotapuensis WT1T, a thermophilic sulphur-dependent archaeon from order Thermococcales.</title>
        <authorList>
            <person name="Manners S.H."/>
            <person name="Carere C.R."/>
            <person name="Dhami M.K."/>
            <person name="Dobson R.C.J."/>
            <person name="Stott M.B."/>
        </authorList>
    </citation>
    <scope>NUCLEOTIDE SEQUENCE [LARGE SCALE GENOMIC DNA]</scope>
    <source>
        <strain evidence="2 3">WT1</strain>
    </source>
</reference>
<dbReference type="AlphaFoldDB" id="A0AAE4T1A1"/>
<evidence type="ECO:0000313" key="3">
    <source>
        <dbReference type="Proteomes" id="UP001245683"/>
    </source>
</evidence>
<protein>
    <submittedName>
        <fullName evidence="2">Uncharacterized protein</fullName>
    </submittedName>
</protein>